<evidence type="ECO:0000259" key="15">
    <source>
        <dbReference type="PROSITE" id="PS50003"/>
    </source>
</evidence>
<feature type="region of interest" description="Disordered" evidence="14">
    <location>
        <begin position="1"/>
        <end position="25"/>
    </location>
</feature>
<dbReference type="InterPro" id="IPR001849">
    <property type="entry name" value="PH_domain"/>
</dbReference>
<protein>
    <recommendedName>
        <fullName evidence="5">Ceramide transfer protein</fullName>
    </recommendedName>
    <alternativeName>
        <fullName evidence="12">Collagen type IV alpha-3-binding protein</fullName>
    </alternativeName>
</protein>
<feature type="region of interest" description="Disordered" evidence="14">
    <location>
        <begin position="325"/>
        <end position="350"/>
    </location>
</feature>
<dbReference type="PANTHER" id="PTHR19308:SF53">
    <property type="entry name" value="CERAMIDE TRANSFER PROTEIN"/>
    <property type="match status" value="1"/>
</dbReference>
<dbReference type="InterPro" id="IPR023393">
    <property type="entry name" value="START-like_dom_sf"/>
</dbReference>
<evidence type="ECO:0000256" key="4">
    <source>
        <dbReference type="ARBA" id="ARBA00004555"/>
    </source>
</evidence>
<dbReference type="Gene3D" id="2.30.29.30">
    <property type="entry name" value="Pleckstrin-homology domain (PH domain)/Phosphotyrosine-binding domain (PTB)"/>
    <property type="match status" value="1"/>
</dbReference>
<dbReference type="InterPro" id="IPR002913">
    <property type="entry name" value="START_lipid-bd_dom"/>
</dbReference>
<dbReference type="GO" id="GO:0008289">
    <property type="term" value="F:lipid binding"/>
    <property type="evidence" value="ECO:0007669"/>
    <property type="project" value="InterPro"/>
</dbReference>
<evidence type="ECO:0000256" key="11">
    <source>
        <dbReference type="ARBA" id="ARBA00023055"/>
    </source>
</evidence>
<dbReference type="GO" id="GO:0004674">
    <property type="term" value="F:protein serine/threonine kinase activity"/>
    <property type="evidence" value="ECO:0007669"/>
    <property type="project" value="UniProtKB-KW"/>
</dbReference>
<evidence type="ECO:0000259" key="16">
    <source>
        <dbReference type="PROSITE" id="PS50848"/>
    </source>
</evidence>
<evidence type="ECO:0000256" key="9">
    <source>
        <dbReference type="ARBA" id="ARBA00023034"/>
    </source>
</evidence>
<dbReference type="CDD" id="cd08872">
    <property type="entry name" value="START_STARD11-like"/>
    <property type="match status" value="1"/>
</dbReference>
<evidence type="ECO:0000256" key="10">
    <source>
        <dbReference type="ARBA" id="ARBA00023054"/>
    </source>
</evidence>
<dbReference type="InterPro" id="IPR041952">
    <property type="entry name" value="STARD11_START"/>
</dbReference>
<evidence type="ECO:0000256" key="14">
    <source>
        <dbReference type="SAM" id="MobiDB-lite"/>
    </source>
</evidence>
<dbReference type="PANTHER" id="PTHR19308">
    <property type="entry name" value="PHOSPHATIDYLCHOLINE TRANSFER PROTEIN"/>
    <property type="match status" value="1"/>
</dbReference>
<dbReference type="Gene3D" id="3.30.530.20">
    <property type="match status" value="1"/>
</dbReference>
<evidence type="ECO:0000256" key="3">
    <source>
        <dbReference type="ARBA" id="ARBA00004496"/>
    </source>
</evidence>
<dbReference type="Pfam" id="PF01852">
    <property type="entry name" value="START"/>
    <property type="match status" value="1"/>
</dbReference>
<dbReference type="SUPFAM" id="SSF50729">
    <property type="entry name" value="PH domain-like"/>
    <property type="match status" value="1"/>
</dbReference>
<dbReference type="GO" id="GO:0035621">
    <property type="term" value="P:ER to Golgi ceramide transport"/>
    <property type="evidence" value="ECO:0007669"/>
    <property type="project" value="TreeGrafter"/>
</dbReference>
<evidence type="ECO:0000256" key="5">
    <source>
        <dbReference type="ARBA" id="ARBA00021440"/>
    </source>
</evidence>
<keyword evidence="8" id="KW-0256">Endoplasmic reticulum</keyword>
<evidence type="ECO:0000256" key="13">
    <source>
        <dbReference type="SAM" id="Coils"/>
    </source>
</evidence>
<keyword evidence="7" id="KW-0963">Cytoplasm</keyword>
<feature type="coiled-coil region" evidence="13">
    <location>
        <begin position="250"/>
        <end position="277"/>
    </location>
</feature>
<evidence type="ECO:0000256" key="2">
    <source>
        <dbReference type="ARBA" id="ARBA00004240"/>
    </source>
</evidence>
<comment type="catalytic activity">
    <reaction evidence="1">
        <text>N-hexadecanoylsphing-4-enine(in) = N-hexadecanoylsphing-4-enine(out)</text>
        <dbReference type="Rhea" id="RHEA:45720"/>
        <dbReference type="ChEBI" id="CHEBI:72959"/>
    </reaction>
</comment>
<feature type="domain" description="START" evidence="16">
    <location>
        <begin position="389"/>
        <end position="587"/>
    </location>
</feature>
<evidence type="ECO:0000256" key="8">
    <source>
        <dbReference type="ARBA" id="ARBA00022824"/>
    </source>
</evidence>
<keyword evidence="10 13" id="KW-0175">Coiled coil</keyword>
<dbReference type="FunFam" id="2.30.29.30:FF:000382">
    <property type="entry name" value="Uncharacterized protein, isoform A"/>
    <property type="match status" value="1"/>
</dbReference>
<dbReference type="AlphaFoldDB" id="U5ENY0"/>
<dbReference type="SUPFAM" id="SSF55961">
    <property type="entry name" value="Bet v1-like"/>
    <property type="match status" value="1"/>
</dbReference>
<dbReference type="FunFam" id="3.30.530.20:FF:000003">
    <property type="entry name" value="Collagen type IV alpha-3-binding protein-like protein"/>
    <property type="match status" value="1"/>
</dbReference>
<feature type="domain" description="PH" evidence="15">
    <location>
        <begin position="28"/>
        <end position="122"/>
    </location>
</feature>
<dbReference type="PROSITE" id="PS50848">
    <property type="entry name" value="START"/>
    <property type="match status" value="1"/>
</dbReference>
<proteinExistence type="evidence at transcript level"/>
<keyword evidence="17" id="KW-0723">Serine/threonine-protein kinase</keyword>
<evidence type="ECO:0000256" key="1">
    <source>
        <dbReference type="ARBA" id="ARBA00000074"/>
    </source>
</evidence>
<keyword evidence="9" id="KW-0333">Golgi apparatus</keyword>
<dbReference type="GO" id="GO:0005794">
    <property type="term" value="C:Golgi apparatus"/>
    <property type="evidence" value="ECO:0007669"/>
    <property type="project" value="UniProtKB-SubCell"/>
</dbReference>
<dbReference type="SMART" id="SM00233">
    <property type="entry name" value="PH"/>
    <property type="match status" value="1"/>
</dbReference>
<feature type="compositionally biased region" description="Low complexity" evidence="14">
    <location>
        <begin position="329"/>
        <end position="343"/>
    </location>
</feature>
<keyword evidence="17" id="KW-0418">Kinase</keyword>
<comment type="subcellular location">
    <subcellularLocation>
        <location evidence="3">Cytoplasm</location>
    </subcellularLocation>
    <subcellularLocation>
        <location evidence="2">Endoplasmic reticulum</location>
    </subcellularLocation>
    <subcellularLocation>
        <location evidence="4">Golgi apparatus</location>
    </subcellularLocation>
</comment>
<dbReference type="EMBL" id="GANO01000403">
    <property type="protein sequence ID" value="JAB59468.1"/>
    <property type="molecule type" value="mRNA"/>
</dbReference>
<dbReference type="InterPro" id="IPR011993">
    <property type="entry name" value="PH-like_dom_sf"/>
</dbReference>
<keyword evidence="11" id="KW-0445">Lipid transport</keyword>
<evidence type="ECO:0000256" key="6">
    <source>
        <dbReference type="ARBA" id="ARBA00022448"/>
    </source>
</evidence>
<reference evidence="17" key="1">
    <citation type="journal article" date="2014" name="Insect Biochem. Mol. Biol.">
        <title>An insight into the sialome of the frog biting fly, Corethrella appendiculata.</title>
        <authorList>
            <person name="Ribeiro J.M.C."/>
            <person name="Chagas A.C."/>
            <person name="Pham V.M."/>
            <person name="Lounibos L.P."/>
            <person name="Calvo E."/>
        </authorList>
    </citation>
    <scope>NUCLEOTIDE SEQUENCE</scope>
    <source>
        <tissue evidence="17">Salivary glands</tissue>
    </source>
</reference>
<dbReference type="InterPro" id="IPR051213">
    <property type="entry name" value="START_lipid_transfer"/>
</dbReference>
<evidence type="ECO:0000256" key="12">
    <source>
        <dbReference type="ARBA" id="ARBA00031527"/>
    </source>
</evidence>
<accession>U5ENY0</accession>
<organism evidence="17">
    <name type="scientific">Corethrella appendiculata</name>
    <dbReference type="NCBI Taxonomy" id="1370023"/>
    <lineage>
        <taxon>Eukaryota</taxon>
        <taxon>Metazoa</taxon>
        <taxon>Ecdysozoa</taxon>
        <taxon>Arthropoda</taxon>
        <taxon>Hexapoda</taxon>
        <taxon>Insecta</taxon>
        <taxon>Pterygota</taxon>
        <taxon>Neoptera</taxon>
        <taxon>Endopterygota</taxon>
        <taxon>Diptera</taxon>
        <taxon>Nematocera</taxon>
        <taxon>Culicoidea</taxon>
        <taxon>Chaoboridae</taxon>
        <taxon>Corethrella</taxon>
    </lineage>
</organism>
<evidence type="ECO:0000313" key="17">
    <source>
        <dbReference type="EMBL" id="JAB59468.1"/>
    </source>
</evidence>
<dbReference type="CDD" id="cd13283">
    <property type="entry name" value="PH_GPBP"/>
    <property type="match status" value="1"/>
</dbReference>
<keyword evidence="6" id="KW-0813">Transport</keyword>
<keyword evidence="17" id="KW-0808">Transferase</keyword>
<dbReference type="Pfam" id="PF00169">
    <property type="entry name" value="PH"/>
    <property type="match status" value="1"/>
</dbReference>
<evidence type="ECO:0000256" key="7">
    <source>
        <dbReference type="ARBA" id="ARBA00022490"/>
    </source>
</evidence>
<dbReference type="SMART" id="SM00234">
    <property type="entry name" value="START"/>
    <property type="match status" value="1"/>
</dbReference>
<sequence length="602" mass="69787">MDEEYSSQNHINSDDSDENDLHLTNDSTPELKGYLSKWTNYIHGWQPRFIVLKDGTLSYYKSEQDSDFGCRGAISLQKATIQSHEFDECRFDVSINQNVWYLRADSPDDKNIWIEILQSYRTDLPKNSSNNSQHDSLRRHDSCLSLQSQTLSTASGSSLKRVSRSLREKVHEIETYRDILYGQIFTLQNYFDALNIKNEKQQIELGDGLNSLDFKGEAITFRETTAAVITTLQHCLDIITQKDESFKRKLDKEIERRKKIEELYRQCKEELAKNRNTSIPGPDLEEGPHSTIPEDEFFDAVETGLDKIEEDRQLRVRLKSQISTCSTYNSSSNNNNNNNNNNNRITDDDKLNSETFGTGILARGHRLWPEIDKTCLEQLHYARQGVGEDGNGWQLFADEGEMKMYRREEEVDGMVIDPLKSCHVVKGVTAREMCHYFFSPEYRNDWETTLEEMTILENIAPDTLVFLQTHKRIWPASQRDALFWSHMRRIDDGVDKDANDVWIVCNRSTQHEEYPPANQGKCLRIHLTVILVCQTYITETKTIENTTRDDLTCKITYCSVVNPGGWAPASVLRAIYKKEYPKFLKRFTGYVVDQCKNKPIMF</sequence>
<dbReference type="GO" id="GO:0005783">
    <property type="term" value="C:endoplasmic reticulum"/>
    <property type="evidence" value="ECO:0007669"/>
    <property type="project" value="UniProtKB-SubCell"/>
</dbReference>
<feature type="compositionally biased region" description="Polar residues" evidence="14">
    <location>
        <begin position="1"/>
        <end position="11"/>
    </location>
</feature>
<name>U5ENY0_9DIPT</name>
<dbReference type="PROSITE" id="PS50003">
    <property type="entry name" value="PH_DOMAIN"/>
    <property type="match status" value="1"/>
</dbReference>